<evidence type="ECO:0000313" key="1">
    <source>
        <dbReference type="EMBL" id="SFW34423.1"/>
    </source>
</evidence>
<dbReference type="GO" id="GO:0005829">
    <property type="term" value="C:cytosol"/>
    <property type="evidence" value="ECO:0007669"/>
    <property type="project" value="TreeGrafter"/>
</dbReference>
<dbReference type="Gene3D" id="2.60.120.370">
    <property type="entry name" value="YhcH/YjgK/YiaL"/>
    <property type="match status" value="1"/>
</dbReference>
<organism evidence="1 2">
    <name type="scientific">Chitinophaga sancti</name>
    <dbReference type="NCBI Taxonomy" id="1004"/>
    <lineage>
        <taxon>Bacteria</taxon>
        <taxon>Pseudomonadati</taxon>
        <taxon>Bacteroidota</taxon>
        <taxon>Chitinophagia</taxon>
        <taxon>Chitinophagales</taxon>
        <taxon>Chitinophagaceae</taxon>
        <taxon>Chitinophaga</taxon>
    </lineage>
</organism>
<dbReference type="SUPFAM" id="SSF51197">
    <property type="entry name" value="Clavaminate synthase-like"/>
    <property type="match status" value="1"/>
</dbReference>
<dbReference type="EMBL" id="FPIZ01000003">
    <property type="protein sequence ID" value="SFW34423.1"/>
    <property type="molecule type" value="Genomic_DNA"/>
</dbReference>
<dbReference type="NCBIfam" id="TIGR00022">
    <property type="entry name" value="YhcH/YjgK/YiaL family protein"/>
    <property type="match status" value="1"/>
</dbReference>
<dbReference type="AlphaFoldDB" id="A0A1K1NGH8"/>
<dbReference type="InterPro" id="IPR037012">
    <property type="entry name" value="NanQ/TabA/YiaL_sf"/>
</dbReference>
<dbReference type="PANTHER" id="PTHR34986:SF1">
    <property type="entry name" value="PROTEIN YIAL"/>
    <property type="match status" value="1"/>
</dbReference>
<dbReference type="PANTHER" id="PTHR34986">
    <property type="entry name" value="EVOLVED BETA-GALACTOSIDASE SUBUNIT BETA"/>
    <property type="match status" value="1"/>
</dbReference>
<sequence>MQNYLFMILDTLAHYSKYTFLGPKFARAFDYLLSTDFSQVAKGKYEIDGKDIFAIVNEYDTVDAAGEQMESHKKYIDIQYMVKGEELVGHDFLLHHQPSKAYDPETDFMLFAEKPLFFSVLREGMFAIFFPTDLHMPNIKIDKPTGVRKVVIKVSVDA</sequence>
<protein>
    <submittedName>
        <fullName evidence="1">YhcH/YjgK/YiaL family protein</fullName>
    </submittedName>
</protein>
<dbReference type="InterPro" id="IPR004375">
    <property type="entry name" value="NanQ/TabA/YiaL"/>
</dbReference>
<name>A0A1K1NGH8_9BACT</name>
<gene>
    <name evidence="1" type="ORF">SAMN05661012_01289</name>
</gene>
<dbReference type="STRING" id="1004.SAMN05661012_01289"/>
<proteinExistence type="predicted"/>
<accession>A0A1K1NGH8</accession>
<dbReference type="Proteomes" id="UP000183788">
    <property type="component" value="Unassembled WGS sequence"/>
</dbReference>
<evidence type="ECO:0000313" key="2">
    <source>
        <dbReference type="Proteomes" id="UP000183788"/>
    </source>
</evidence>
<dbReference type="Pfam" id="PF04074">
    <property type="entry name" value="DUF386"/>
    <property type="match status" value="1"/>
</dbReference>
<reference evidence="1 2" key="1">
    <citation type="submission" date="2016-11" db="EMBL/GenBank/DDBJ databases">
        <authorList>
            <person name="Jaros S."/>
            <person name="Januszkiewicz K."/>
            <person name="Wedrychowicz H."/>
        </authorList>
    </citation>
    <scope>NUCLEOTIDE SEQUENCE [LARGE SCALE GENOMIC DNA]</scope>
    <source>
        <strain evidence="1 2">DSM 784</strain>
    </source>
</reference>